<dbReference type="Proteomes" id="UP001163947">
    <property type="component" value="Chromosome"/>
</dbReference>
<dbReference type="GeneID" id="83623020"/>
<dbReference type="PANTHER" id="PTHR36509">
    <property type="entry name" value="BLL3101 PROTEIN"/>
    <property type="match status" value="1"/>
</dbReference>
<feature type="region of interest" description="Disordered" evidence="1">
    <location>
        <begin position="102"/>
        <end position="122"/>
    </location>
</feature>
<dbReference type="AlphaFoldDB" id="A0AA46NU22"/>
<evidence type="ECO:0000259" key="2">
    <source>
        <dbReference type="Pfam" id="PF06742"/>
    </source>
</evidence>
<sequence>MTPPAEVSDTGIGPYPSDGARKLHLRTQFFRLAWGISPAMCMRITNLGSQYLVAAADKEGRTLDGGRHYTVSLPLASRPPGSGSLTAWDNQTRSMLDTPQRFSKVGSQGYPRRAATADPDGSMTVHFAPELPDGVPDGNWIQTTPGRGWCVCLRLYSPLQPFFDKSWRPGELDEVEI</sequence>
<name>A0AA46NU22_9NOCA</name>
<gene>
    <name evidence="3" type="ORF">OCS65_21350</name>
</gene>
<dbReference type="EMBL" id="CP106982">
    <property type="protein sequence ID" value="UYF92993.1"/>
    <property type="molecule type" value="Genomic_DNA"/>
</dbReference>
<evidence type="ECO:0000256" key="1">
    <source>
        <dbReference type="SAM" id="MobiDB-lite"/>
    </source>
</evidence>
<dbReference type="PANTHER" id="PTHR36509:SF3">
    <property type="entry name" value="SIGNAL PEPTIDE PROTEIN"/>
    <property type="match status" value="1"/>
</dbReference>
<dbReference type="Pfam" id="PF06742">
    <property type="entry name" value="DUF1214"/>
    <property type="match status" value="1"/>
</dbReference>
<proteinExistence type="predicted"/>
<dbReference type="RefSeq" id="WP_263507549.1">
    <property type="nucleotide sequence ID" value="NZ_CP106982.1"/>
</dbReference>
<dbReference type="SUPFAM" id="SSF160935">
    <property type="entry name" value="VPA0735-like"/>
    <property type="match status" value="1"/>
</dbReference>
<dbReference type="InterPro" id="IPR010621">
    <property type="entry name" value="DUF1214"/>
</dbReference>
<evidence type="ECO:0000313" key="4">
    <source>
        <dbReference type="Proteomes" id="UP001163947"/>
    </source>
</evidence>
<reference evidence="3" key="1">
    <citation type="submission" date="2022-09" db="EMBL/GenBank/DDBJ databases">
        <title>The genome sequence of Rhodococcus aetherivorans N1.</title>
        <authorList>
            <person name="Jiang W."/>
        </authorList>
    </citation>
    <scope>NUCLEOTIDE SEQUENCE</scope>
    <source>
        <strain evidence="3">N1</strain>
    </source>
</reference>
<organism evidence="3 4">
    <name type="scientific">Rhodococcus aetherivorans</name>
    <dbReference type="NCBI Taxonomy" id="191292"/>
    <lineage>
        <taxon>Bacteria</taxon>
        <taxon>Bacillati</taxon>
        <taxon>Actinomycetota</taxon>
        <taxon>Actinomycetes</taxon>
        <taxon>Mycobacteriales</taxon>
        <taxon>Nocardiaceae</taxon>
        <taxon>Rhodococcus</taxon>
    </lineage>
</organism>
<accession>A0AA46NU22</accession>
<protein>
    <submittedName>
        <fullName evidence="3">DUF1214 domain-containing protein</fullName>
    </submittedName>
</protein>
<evidence type="ECO:0000313" key="3">
    <source>
        <dbReference type="EMBL" id="UYF92993.1"/>
    </source>
</evidence>
<feature type="domain" description="DUF1214" evidence="2">
    <location>
        <begin position="49"/>
        <end position="159"/>
    </location>
</feature>
<dbReference type="InterPro" id="IPR037049">
    <property type="entry name" value="DUF1214_C_sf"/>
</dbReference>
<dbReference type="Gene3D" id="2.60.120.600">
    <property type="entry name" value="Domain of unknown function DUF1214, C-terminal domain"/>
    <property type="match status" value="1"/>
</dbReference>